<dbReference type="Proteomes" id="UP000054359">
    <property type="component" value="Unassembled WGS sequence"/>
</dbReference>
<dbReference type="AlphaFoldDB" id="A0A087TK43"/>
<keyword evidence="3" id="KW-1185">Reference proteome</keyword>
<sequence length="334" mass="37465">MKEIENLKLENKRISQLKQNEDIPVSPKERYSKYKRFPVSHDPFQEAMKSLEVLKAKSKVKSAKKVRFCLIHDESPALNNEKDLPESLILKSESRLTNISEKSEENTPEVVPEASIENPSISSETPTCSEPNKVTCTSELLHQNTFTSSVKLESAVHENASSNFLPPMPSSCNNQAIRYPSSSTPFVKSSKKENVFSTCSNSAVHAINSNHVRHSVRDADRLVPNSLKCVRNESKGLLNSPRPLLLNTRSNHMQDISPEILNKCNPQFLLEAPICTPLVLKGLANDSALKLSPIRQKLDFLEEEDKVAQDDTSPIFRLPSINVEHICTQKKILD</sequence>
<proteinExistence type="predicted"/>
<name>A0A087TK43_STEMI</name>
<evidence type="ECO:0000313" key="3">
    <source>
        <dbReference type="Proteomes" id="UP000054359"/>
    </source>
</evidence>
<reference evidence="2 3" key="1">
    <citation type="submission" date="2013-11" db="EMBL/GenBank/DDBJ databases">
        <title>Genome sequencing of Stegodyphus mimosarum.</title>
        <authorList>
            <person name="Bechsgaard J."/>
        </authorList>
    </citation>
    <scope>NUCLEOTIDE SEQUENCE [LARGE SCALE GENOMIC DNA]</scope>
</reference>
<evidence type="ECO:0000256" key="1">
    <source>
        <dbReference type="SAM" id="MobiDB-lite"/>
    </source>
</evidence>
<gene>
    <name evidence="2" type="ORF">X975_16143</name>
</gene>
<evidence type="ECO:0000313" key="2">
    <source>
        <dbReference type="EMBL" id="KFM65482.1"/>
    </source>
</evidence>
<protein>
    <submittedName>
        <fullName evidence="2">Uncharacterized protein</fullName>
    </submittedName>
</protein>
<organism evidence="2 3">
    <name type="scientific">Stegodyphus mimosarum</name>
    <name type="common">African social velvet spider</name>
    <dbReference type="NCBI Taxonomy" id="407821"/>
    <lineage>
        <taxon>Eukaryota</taxon>
        <taxon>Metazoa</taxon>
        <taxon>Ecdysozoa</taxon>
        <taxon>Arthropoda</taxon>
        <taxon>Chelicerata</taxon>
        <taxon>Arachnida</taxon>
        <taxon>Araneae</taxon>
        <taxon>Araneomorphae</taxon>
        <taxon>Entelegynae</taxon>
        <taxon>Eresoidea</taxon>
        <taxon>Eresidae</taxon>
        <taxon>Stegodyphus</taxon>
    </lineage>
</organism>
<feature type="compositionally biased region" description="Polar residues" evidence="1">
    <location>
        <begin position="117"/>
        <end position="129"/>
    </location>
</feature>
<dbReference type="EMBL" id="KK115589">
    <property type="protein sequence ID" value="KFM65482.1"/>
    <property type="molecule type" value="Genomic_DNA"/>
</dbReference>
<accession>A0A087TK43</accession>
<feature type="region of interest" description="Disordered" evidence="1">
    <location>
        <begin position="99"/>
        <end position="129"/>
    </location>
</feature>
<feature type="non-terminal residue" evidence="2">
    <location>
        <position position="334"/>
    </location>
</feature>